<dbReference type="RefSeq" id="WP_266056223.1">
    <property type="nucleotide sequence ID" value="NZ_JAPFQN010000005.1"/>
</dbReference>
<proteinExistence type="predicted"/>
<accession>A0ABT3RRA3</accession>
<evidence type="ECO:0000256" key="1">
    <source>
        <dbReference type="PROSITE-ProRule" id="PRU00339"/>
    </source>
</evidence>
<dbReference type="PANTHER" id="PTHR12558:SF50">
    <property type="entry name" value="ASSEMBLY CHAPERONE OF RPL4-RELATED"/>
    <property type="match status" value="1"/>
</dbReference>
<gene>
    <name evidence="2" type="ORF">OO013_07970</name>
</gene>
<dbReference type="EMBL" id="JAPFQN010000005">
    <property type="protein sequence ID" value="MCX2743797.1"/>
    <property type="molecule type" value="Genomic_DNA"/>
</dbReference>
<reference evidence="2 3" key="1">
    <citation type="submission" date="2022-11" db="EMBL/GenBank/DDBJ databases">
        <title>The characterization of three novel Bacteroidetes species and genomic analysis of their roles in tidal elemental geochemical cycles.</title>
        <authorList>
            <person name="Ma K."/>
        </authorList>
    </citation>
    <scope>NUCLEOTIDE SEQUENCE [LARGE SCALE GENOMIC DNA]</scope>
    <source>
        <strain evidence="2 3">M17</strain>
    </source>
</reference>
<organism evidence="2 3">
    <name type="scientific">Mangrovivirga halotolerans</name>
    <dbReference type="NCBI Taxonomy" id="2993936"/>
    <lineage>
        <taxon>Bacteria</taxon>
        <taxon>Pseudomonadati</taxon>
        <taxon>Bacteroidota</taxon>
        <taxon>Cytophagia</taxon>
        <taxon>Cytophagales</taxon>
        <taxon>Mangrovivirgaceae</taxon>
        <taxon>Mangrovivirga</taxon>
    </lineage>
</organism>
<dbReference type="Pfam" id="PF13181">
    <property type="entry name" value="TPR_8"/>
    <property type="match status" value="2"/>
</dbReference>
<dbReference type="Proteomes" id="UP001209885">
    <property type="component" value="Unassembled WGS sequence"/>
</dbReference>
<name>A0ABT3RRA3_9BACT</name>
<evidence type="ECO:0000313" key="3">
    <source>
        <dbReference type="Proteomes" id="UP001209885"/>
    </source>
</evidence>
<dbReference type="PROSITE" id="PS51257">
    <property type="entry name" value="PROKAR_LIPOPROTEIN"/>
    <property type="match status" value="1"/>
</dbReference>
<evidence type="ECO:0000313" key="2">
    <source>
        <dbReference type="EMBL" id="MCX2743797.1"/>
    </source>
</evidence>
<dbReference type="InterPro" id="IPR019734">
    <property type="entry name" value="TPR_rpt"/>
</dbReference>
<protein>
    <recommendedName>
        <fullName evidence="4">Tetratricopeptide repeat protein</fullName>
    </recommendedName>
</protein>
<keyword evidence="1" id="KW-0802">TPR repeat</keyword>
<dbReference type="Gene3D" id="1.25.40.10">
    <property type="entry name" value="Tetratricopeptide repeat domain"/>
    <property type="match status" value="1"/>
</dbReference>
<evidence type="ECO:0008006" key="4">
    <source>
        <dbReference type="Google" id="ProtNLM"/>
    </source>
</evidence>
<dbReference type="PROSITE" id="PS50005">
    <property type="entry name" value="TPR"/>
    <property type="match status" value="2"/>
</dbReference>
<dbReference type="PANTHER" id="PTHR12558">
    <property type="entry name" value="CELL DIVISION CYCLE 16,23,27"/>
    <property type="match status" value="1"/>
</dbReference>
<keyword evidence="3" id="KW-1185">Reference proteome</keyword>
<sequence>MSKTSEIHKISYYISIINLVFILVGCNKNEISSDFEETITNITGTNSYTIEKFEDESEVVVNIKDINTSLLDSSDFKQTALIILYDLHLELEDKEYNNFIIHFETKSDIYKLDYNLEKLIFSRATLAYNKEDYNKAINILSHGVKTFPSNPQFYTQRGYIYAINTDNYDSALFDFRKALEFESSKADNLRLMAMTFIRSGNLDSAYKYLKKSNKLNPNDAATNQELGLYFYKTSNIDSSKYHLEKSLDIDPKNNDLYLVLGNIELERGELNSAKNYTEKYINKTNDLYTGSYILGRILIELNDMESACKQLNISRNQGNIESDSLYQVYCN</sequence>
<dbReference type="SUPFAM" id="SSF48452">
    <property type="entry name" value="TPR-like"/>
    <property type="match status" value="1"/>
</dbReference>
<dbReference type="InterPro" id="IPR011990">
    <property type="entry name" value="TPR-like_helical_dom_sf"/>
</dbReference>
<feature type="repeat" description="TPR" evidence="1">
    <location>
        <begin position="186"/>
        <end position="219"/>
    </location>
</feature>
<feature type="repeat" description="TPR" evidence="1">
    <location>
        <begin position="220"/>
        <end position="253"/>
    </location>
</feature>
<dbReference type="SMART" id="SM00028">
    <property type="entry name" value="TPR"/>
    <property type="match status" value="5"/>
</dbReference>
<comment type="caution">
    <text evidence="2">The sequence shown here is derived from an EMBL/GenBank/DDBJ whole genome shotgun (WGS) entry which is preliminary data.</text>
</comment>